<dbReference type="Pfam" id="PF02008">
    <property type="entry name" value="zf-CXXC"/>
    <property type="match status" value="1"/>
</dbReference>
<dbReference type="PROSITE" id="PS51184">
    <property type="entry name" value="JMJC"/>
    <property type="match status" value="1"/>
</dbReference>
<keyword evidence="21" id="KW-1185">Reference proteome</keyword>
<keyword evidence="14" id="KW-0539">Nucleus</keyword>
<dbReference type="Pfam" id="PF25372">
    <property type="entry name" value="DUF7885"/>
    <property type="match status" value="1"/>
</dbReference>
<feature type="compositionally biased region" description="Basic and acidic residues" evidence="17">
    <location>
        <begin position="717"/>
        <end position="728"/>
    </location>
</feature>
<proteinExistence type="inferred from homology"/>
<dbReference type="InterPro" id="IPR057207">
    <property type="entry name" value="FBXL15_LRR"/>
</dbReference>
<dbReference type="InterPro" id="IPR006553">
    <property type="entry name" value="Leu-rich_rpt_Cys-con_subtyp"/>
</dbReference>
<evidence type="ECO:0000256" key="15">
    <source>
        <dbReference type="ARBA" id="ARBA00047915"/>
    </source>
</evidence>
<evidence type="ECO:0000256" key="11">
    <source>
        <dbReference type="ARBA" id="ARBA00023004"/>
    </source>
</evidence>
<dbReference type="GO" id="GO:0008270">
    <property type="term" value="F:zinc ion binding"/>
    <property type="evidence" value="ECO:0007669"/>
    <property type="project" value="UniProtKB-KW"/>
</dbReference>
<reference evidence="20 21" key="1">
    <citation type="submission" date="2015-12" db="EMBL/GenBank/DDBJ databases">
        <title>The genome of Folsomia candida.</title>
        <authorList>
            <person name="Faddeeva A."/>
            <person name="Derks M.F."/>
            <person name="Anvar Y."/>
            <person name="Smit S."/>
            <person name="Van Straalen N."/>
            <person name="Roelofs D."/>
        </authorList>
    </citation>
    <scope>NUCLEOTIDE SEQUENCE [LARGE SCALE GENOMIC DNA]</scope>
    <source>
        <strain evidence="20 21">VU population</strain>
        <tissue evidence="20">Whole body</tissue>
    </source>
</reference>
<dbReference type="CDD" id="cd21783">
    <property type="entry name" value="CTD_Jhd1-like"/>
    <property type="match status" value="1"/>
</dbReference>
<dbReference type="InterPro" id="IPR050690">
    <property type="entry name" value="JHDM1_Histone_Demethylase"/>
</dbReference>
<evidence type="ECO:0000256" key="12">
    <source>
        <dbReference type="ARBA" id="ARBA00023015"/>
    </source>
</evidence>
<dbReference type="InterPro" id="IPR001810">
    <property type="entry name" value="F-box_dom"/>
</dbReference>
<dbReference type="SMART" id="SM00367">
    <property type="entry name" value="LRR_CC"/>
    <property type="match status" value="3"/>
</dbReference>
<evidence type="ECO:0000259" key="19">
    <source>
        <dbReference type="PROSITE" id="PS51184"/>
    </source>
</evidence>
<keyword evidence="10" id="KW-0560">Oxidoreductase</keyword>
<keyword evidence="9" id="KW-0223">Dioxygenase</keyword>
<evidence type="ECO:0000313" key="21">
    <source>
        <dbReference type="Proteomes" id="UP000198287"/>
    </source>
</evidence>
<dbReference type="OrthoDB" id="5876800at2759"/>
<evidence type="ECO:0000256" key="7">
    <source>
        <dbReference type="ARBA" id="ARBA00022833"/>
    </source>
</evidence>
<keyword evidence="7" id="KW-0862">Zinc</keyword>
<dbReference type="Gene3D" id="3.80.10.10">
    <property type="entry name" value="Ribonuclease Inhibitor"/>
    <property type="match status" value="1"/>
</dbReference>
<gene>
    <name evidence="20" type="ORF">Fcan01_12394</name>
</gene>
<evidence type="ECO:0000256" key="10">
    <source>
        <dbReference type="ARBA" id="ARBA00023002"/>
    </source>
</evidence>
<dbReference type="GO" id="GO:0003677">
    <property type="term" value="F:DNA binding"/>
    <property type="evidence" value="ECO:0007669"/>
    <property type="project" value="InterPro"/>
</dbReference>
<evidence type="ECO:0000259" key="18">
    <source>
        <dbReference type="PROSITE" id="PS51058"/>
    </source>
</evidence>
<evidence type="ECO:0000256" key="13">
    <source>
        <dbReference type="ARBA" id="ARBA00023163"/>
    </source>
</evidence>
<feature type="domain" description="CXXC-type" evidence="18">
    <location>
        <begin position="495"/>
        <end position="544"/>
    </location>
</feature>
<dbReference type="FunFam" id="2.60.120.650:FF:000005">
    <property type="entry name" value="lysine-specific demethylase 2A isoform X1"/>
    <property type="match status" value="1"/>
</dbReference>
<evidence type="ECO:0000256" key="5">
    <source>
        <dbReference type="ARBA" id="ARBA00022723"/>
    </source>
</evidence>
<accession>A0A226E8Y1</accession>
<dbReference type="GO" id="GO:0140680">
    <property type="term" value="F:histone H3K36me/H3K36me2 demethylase activity"/>
    <property type="evidence" value="ECO:0007669"/>
    <property type="project" value="UniProtKB-EC"/>
</dbReference>
<dbReference type="Gene3D" id="3.30.40.10">
    <property type="entry name" value="Zinc/RING finger domain, C3HC4 (zinc finger)"/>
    <property type="match status" value="1"/>
</dbReference>
<dbReference type="Pfam" id="PF12937">
    <property type="entry name" value="F-box-like"/>
    <property type="match status" value="1"/>
</dbReference>
<evidence type="ECO:0000256" key="16">
    <source>
        <dbReference type="PROSITE-ProRule" id="PRU00509"/>
    </source>
</evidence>
<dbReference type="InterPro" id="IPR002857">
    <property type="entry name" value="Znf_CXXC"/>
</dbReference>
<evidence type="ECO:0000256" key="3">
    <source>
        <dbReference type="ARBA" id="ARBA00008037"/>
    </source>
</evidence>
<sequence>MEGKHGKKRSDTDRSPKRTTRQLRDRKERKVYTDFWALGDADDDIEGPQSFDLEEKLNSPKFNKNVVLSMKGSEFNLAYIQKHGFTEPLIFHNKEGLGIRIPTPSFNVGDVKTCVGSKRLLDVMDVRTQKNTEMTMKTWQEYYDKDNKDRLLNVISLEFSHTKLENFVEAPRVVRQLDWVDRVWPRHLKNMQTESTNVMDEMMYPKVQKYCLMSVKGCYTDFHVDFGGTSVWYHILRGAKVFWLIPPTDKNLGLYQEWVLSGKQGDTFFGDNVDICSRVYLQDGDTFFIPSGWIHAVYTPKDSLVFGGNFLHSFGIEKQLKIATVEEQTKVPQKFRYPFFTEMLWYTLERYVHCLLGQSYLRIPSDDDSWKLPGPPGEKLVPENVALSPQELLGLKAIVLYLHQLPIQRKNVPVLIYDAVSLLKCIRQVVEMHRYDDPAKAVTGKPILIWPGERAENVGKITPIRRQRPFKAITAGKVSNESDWVDSPSSNQEDVTKRRGRCGKCQACRNTEDCGQCANCMIRQKYKDSVDILRRKICVMNECMAPVLLHNTICGECGFDGWNETPHVVPKLHTTLSTLMECSICWKIVHPICIGHKSNPQVIAIVNDDLPNSWECPLCLDTSRPRTLKKHKSLEDSSMKGSMYNNNSNSMNQDVSSVSNNSVVNHNDAVTMNGNSSVSFPGNLKGSSITSSISTPFPAIVKEEKGEIRKSTQMMDKSARDDEDSVKQKLDEVVRRKSTEEAAKVIAGKMNAAIKRTLSTGSEGSKTKFPRRQPEEINGIVTTNNNSATHYDHKPVKLGNVSNDKDKLPSKKVKKEVVSEESDDDDDDEKDEAGVRKSSLPIKYPFRTELSGKIIGTSTKSLKKPTNVVRPSSEIAEDSSKKCKKKLGYPAVLKEKLILAPIFKWLDIQSLNRAVQVCKDWNRVGISPELWKTINLSHKKITAELLKGVVRRQPNIVILNWTQISKQQLVWLISRLPQLKHLSLQGNSWNTVSALKTCFCPVLEGLDLGYVDNLLDSGVRETLAAPLDSRPGLTDSKSRLRHLKYLNLSGAPLSDVSLRYVTQHAGSIAKLDLSSCSRITDAGIAQLGAPDSPSLENLTHLIVTGCPQITNISLDHLKRCKKLIYLDIKSIPQITVVGLTKFFNQLAEAEASGIRTSKMVVKHSLSTAQLELPNLHQNFYQSEMVSSRNSLTSPSFLVGVHINTTTPYLK</sequence>
<dbReference type="OMA" id="HTHLTHY"/>
<feature type="domain" description="JmjC" evidence="19">
    <location>
        <begin position="159"/>
        <end position="327"/>
    </location>
</feature>
<dbReference type="AlphaFoldDB" id="A0A226E8Y1"/>
<dbReference type="SUPFAM" id="SSF52047">
    <property type="entry name" value="RNI-like"/>
    <property type="match status" value="1"/>
</dbReference>
<dbReference type="EMBL" id="LNIX01000006">
    <property type="protein sequence ID" value="OXA53321.1"/>
    <property type="molecule type" value="Genomic_DNA"/>
</dbReference>
<keyword evidence="12" id="KW-0805">Transcription regulation</keyword>
<dbReference type="Pfam" id="PF02373">
    <property type="entry name" value="JmjC"/>
    <property type="match status" value="1"/>
</dbReference>
<evidence type="ECO:0000256" key="1">
    <source>
        <dbReference type="ARBA" id="ARBA00001954"/>
    </source>
</evidence>
<dbReference type="InterPro" id="IPR019787">
    <property type="entry name" value="Znf_PHD-finger"/>
</dbReference>
<dbReference type="SUPFAM" id="SSF51197">
    <property type="entry name" value="Clavaminate synthase-like"/>
    <property type="match status" value="1"/>
</dbReference>
<dbReference type="InterPro" id="IPR003347">
    <property type="entry name" value="JmjC_dom"/>
</dbReference>
<dbReference type="InterPro" id="IPR032675">
    <property type="entry name" value="LRR_dom_sf"/>
</dbReference>
<dbReference type="InterPro" id="IPR013083">
    <property type="entry name" value="Znf_RING/FYVE/PHD"/>
</dbReference>
<dbReference type="Proteomes" id="UP000198287">
    <property type="component" value="Unassembled WGS sequence"/>
</dbReference>
<comment type="cofactor">
    <cofactor evidence="1">
        <name>Fe(2+)</name>
        <dbReference type="ChEBI" id="CHEBI:29033"/>
    </cofactor>
</comment>
<feature type="region of interest" description="Disordered" evidence="17">
    <location>
        <begin position="1"/>
        <end position="27"/>
    </location>
</feature>
<organism evidence="20 21">
    <name type="scientific">Folsomia candida</name>
    <name type="common">Springtail</name>
    <dbReference type="NCBI Taxonomy" id="158441"/>
    <lineage>
        <taxon>Eukaryota</taxon>
        <taxon>Metazoa</taxon>
        <taxon>Ecdysozoa</taxon>
        <taxon>Arthropoda</taxon>
        <taxon>Hexapoda</taxon>
        <taxon>Collembola</taxon>
        <taxon>Entomobryomorpha</taxon>
        <taxon>Isotomoidea</taxon>
        <taxon>Isotomidae</taxon>
        <taxon>Proisotominae</taxon>
        <taxon>Folsomia</taxon>
    </lineage>
</organism>
<dbReference type="PROSITE" id="PS51058">
    <property type="entry name" value="ZF_CXXC"/>
    <property type="match status" value="1"/>
</dbReference>
<dbReference type="Gene3D" id="2.60.120.650">
    <property type="entry name" value="Cupin"/>
    <property type="match status" value="1"/>
</dbReference>
<comment type="caution">
    <text evidence="20">The sequence shown here is derived from an EMBL/GenBank/DDBJ whole genome shotgun (WGS) entry which is preliminary data.</text>
</comment>
<evidence type="ECO:0000256" key="14">
    <source>
        <dbReference type="ARBA" id="ARBA00023242"/>
    </source>
</evidence>
<evidence type="ECO:0000256" key="17">
    <source>
        <dbReference type="SAM" id="MobiDB-lite"/>
    </source>
</evidence>
<dbReference type="STRING" id="158441.A0A226E8Y1"/>
<comment type="subcellular location">
    <subcellularLocation>
        <location evidence="2">Nucleus</location>
    </subcellularLocation>
</comment>
<dbReference type="Pfam" id="PF16866">
    <property type="entry name" value="PHD_4"/>
    <property type="match status" value="1"/>
</dbReference>
<dbReference type="EC" id="1.14.11.27" evidence="4"/>
<comment type="similarity">
    <text evidence="3">Belongs to the JHDM1 histone demethylase family.</text>
</comment>
<comment type="catalytic activity">
    <reaction evidence="15">
        <text>N(6),N(6)-dimethyl-L-lysyl(36)-[histone H3] + 2 2-oxoglutarate + 2 O2 = L-lysyl(36)-[histone H3] + 2 formaldehyde + 2 succinate + 2 CO2</text>
        <dbReference type="Rhea" id="RHEA:42032"/>
        <dbReference type="Rhea" id="RHEA-COMP:9785"/>
        <dbReference type="Rhea" id="RHEA-COMP:9787"/>
        <dbReference type="ChEBI" id="CHEBI:15379"/>
        <dbReference type="ChEBI" id="CHEBI:16526"/>
        <dbReference type="ChEBI" id="CHEBI:16810"/>
        <dbReference type="ChEBI" id="CHEBI:16842"/>
        <dbReference type="ChEBI" id="CHEBI:29969"/>
        <dbReference type="ChEBI" id="CHEBI:30031"/>
        <dbReference type="ChEBI" id="CHEBI:61976"/>
        <dbReference type="EC" id="1.14.11.27"/>
    </reaction>
</comment>
<evidence type="ECO:0000256" key="4">
    <source>
        <dbReference type="ARBA" id="ARBA00013246"/>
    </source>
</evidence>
<keyword evidence="13" id="KW-0804">Transcription</keyword>
<dbReference type="SMART" id="SM00558">
    <property type="entry name" value="JmjC"/>
    <property type="match status" value="1"/>
</dbReference>
<feature type="compositionally biased region" description="Polar residues" evidence="17">
    <location>
        <begin position="780"/>
        <end position="789"/>
    </location>
</feature>
<evidence type="ECO:0000256" key="8">
    <source>
        <dbReference type="ARBA" id="ARBA00022853"/>
    </source>
</evidence>
<dbReference type="PANTHER" id="PTHR23123">
    <property type="entry name" value="PHD/F-BOX CONTAINING PROTEIN"/>
    <property type="match status" value="1"/>
</dbReference>
<dbReference type="GO" id="GO:0005634">
    <property type="term" value="C:nucleus"/>
    <property type="evidence" value="ECO:0007669"/>
    <property type="project" value="UniProtKB-SubCell"/>
</dbReference>
<keyword evidence="8" id="KW-0156">Chromatin regulator</keyword>
<feature type="region of interest" description="Disordered" evidence="17">
    <location>
        <begin position="756"/>
        <end position="836"/>
    </location>
</feature>
<evidence type="ECO:0000256" key="6">
    <source>
        <dbReference type="ARBA" id="ARBA00022771"/>
    </source>
</evidence>
<dbReference type="CDD" id="cd15555">
    <property type="entry name" value="PHD_KDM2A_2B"/>
    <property type="match status" value="1"/>
</dbReference>
<feature type="region of interest" description="Disordered" evidence="17">
    <location>
        <begin position="707"/>
        <end position="728"/>
    </location>
</feature>
<protein>
    <recommendedName>
        <fullName evidence="4">[histone H3]-dimethyl-L-lysine(36) demethylase</fullName>
        <ecNumber evidence="4">1.14.11.27</ecNumber>
    </recommendedName>
</protein>
<keyword evidence="5" id="KW-0479">Metal-binding</keyword>
<keyword evidence="6 16" id="KW-0863">Zinc-finger</keyword>
<feature type="compositionally biased region" description="Acidic residues" evidence="17">
    <location>
        <begin position="819"/>
        <end position="831"/>
    </location>
</feature>
<name>A0A226E8Y1_FOLCA</name>
<keyword evidence="11" id="KW-0408">Iron</keyword>
<dbReference type="Gene3D" id="1.20.58.1360">
    <property type="match status" value="1"/>
</dbReference>
<evidence type="ECO:0000256" key="2">
    <source>
        <dbReference type="ARBA" id="ARBA00004123"/>
    </source>
</evidence>
<evidence type="ECO:0000313" key="20">
    <source>
        <dbReference type="EMBL" id="OXA53321.1"/>
    </source>
</evidence>
<evidence type="ECO:0000256" key="9">
    <source>
        <dbReference type="ARBA" id="ARBA00022964"/>
    </source>
</evidence>